<accession>A0A0F4YI27</accession>
<proteinExistence type="predicted"/>
<reference evidence="1 2" key="1">
    <citation type="submission" date="2015-04" db="EMBL/GenBank/DDBJ databases">
        <authorList>
            <person name="Heijne W.H."/>
            <person name="Fedorova N.D."/>
            <person name="Nierman W.C."/>
            <person name="Vollebregt A.W."/>
            <person name="Zhao Z."/>
            <person name="Wu L."/>
            <person name="Kumar M."/>
            <person name="Stam H."/>
            <person name="van den Berg M.A."/>
            <person name="Pel H.J."/>
        </authorList>
    </citation>
    <scope>NUCLEOTIDE SEQUENCE [LARGE SCALE GENOMIC DNA]</scope>
    <source>
        <strain evidence="1 2">CBS 393.64</strain>
    </source>
</reference>
<dbReference type="RefSeq" id="XP_013323875.1">
    <property type="nucleotide sequence ID" value="XM_013468421.1"/>
</dbReference>
<dbReference type="GeneID" id="25321056"/>
<protein>
    <submittedName>
        <fullName evidence="1">Uncharacterized protein</fullName>
    </submittedName>
</protein>
<evidence type="ECO:0000313" key="2">
    <source>
        <dbReference type="Proteomes" id="UP000053958"/>
    </source>
</evidence>
<gene>
    <name evidence="1" type="ORF">T310_8979</name>
</gene>
<sequence length="169" mass="19123">PGNFVRTDLILGIKGHAVDCTWTMSDERWLLSLSNIIHKLPQKTPRCHGRPEMKVKKPTVIKTRVSKSKRSRNRCAAPFPALGTWQGRKGGQGRRCAREWKKNICQQISGQPVSPQKNTRNKVQCLYINVLMLAPANKAKPVARRNRCARGGPSKTLILTWVFLTVEEK</sequence>
<dbReference type="Proteomes" id="UP000053958">
    <property type="component" value="Unassembled WGS sequence"/>
</dbReference>
<name>A0A0F4YI27_RASE3</name>
<feature type="non-terminal residue" evidence="1">
    <location>
        <position position="1"/>
    </location>
</feature>
<keyword evidence="2" id="KW-1185">Reference proteome</keyword>
<evidence type="ECO:0000313" key="1">
    <source>
        <dbReference type="EMBL" id="KKA17263.1"/>
    </source>
</evidence>
<dbReference type="EMBL" id="LASV01000680">
    <property type="protein sequence ID" value="KKA17263.1"/>
    <property type="molecule type" value="Genomic_DNA"/>
</dbReference>
<dbReference type="AlphaFoldDB" id="A0A0F4YI27"/>
<comment type="caution">
    <text evidence="1">The sequence shown here is derived from an EMBL/GenBank/DDBJ whole genome shotgun (WGS) entry which is preliminary data.</text>
</comment>
<organism evidence="1 2">
    <name type="scientific">Rasamsonia emersonii (strain ATCC 16479 / CBS 393.64 / IMI 116815)</name>
    <dbReference type="NCBI Taxonomy" id="1408163"/>
    <lineage>
        <taxon>Eukaryota</taxon>
        <taxon>Fungi</taxon>
        <taxon>Dikarya</taxon>
        <taxon>Ascomycota</taxon>
        <taxon>Pezizomycotina</taxon>
        <taxon>Eurotiomycetes</taxon>
        <taxon>Eurotiomycetidae</taxon>
        <taxon>Eurotiales</taxon>
        <taxon>Trichocomaceae</taxon>
        <taxon>Rasamsonia</taxon>
    </lineage>
</organism>